<organism evidence="6 7">
    <name type="scientific">Sporanaerobacter acetigenes DSM 13106</name>
    <dbReference type="NCBI Taxonomy" id="1123281"/>
    <lineage>
        <taxon>Bacteria</taxon>
        <taxon>Bacillati</taxon>
        <taxon>Bacillota</taxon>
        <taxon>Tissierellia</taxon>
        <taxon>Tissierellales</taxon>
        <taxon>Sporanaerobacteraceae</taxon>
        <taxon>Sporanaerobacter</taxon>
    </lineage>
</organism>
<comment type="similarity">
    <text evidence="4">Belongs to the WhiA family.</text>
</comment>
<keyword evidence="3 4" id="KW-0131">Cell cycle</keyword>
<dbReference type="Gene3D" id="3.10.28.10">
    <property type="entry name" value="Homing endonucleases"/>
    <property type="match status" value="1"/>
</dbReference>
<keyword evidence="7" id="KW-1185">Reference proteome</keyword>
<dbReference type="InterPro" id="IPR018478">
    <property type="entry name" value="Sporu_reg_WhiA_N_dom"/>
</dbReference>
<evidence type="ECO:0000256" key="3">
    <source>
        <dbReference type="ARBA" id="ARBA00023306"/>
    </source>
</evidence>
<dbReference type="PANTHER" id="PTHR37307">
    <property type="entry name" value="CELL DIVISION PROTEIN WHIA-RELATED"/>
    <property type="match status" value="1"/>
</dbReference>
<proteinExistence type="inferred from homology"/>
<dbReference type="GO" id="GO:0003677">
    <property type="term" value="F:DNA binding"/>
    <property type="evidence" value="ECO:0007669"/>
    <property type="project" value="UniProtKB-UniRule"/>
</dbReference>
<dbReference type="Pfam" id="PF10298">
    <property type="entry name" value="WhiA_N"/>
    <property type="match status" value="1"/>
</dbReference>
<dbReference type="GO" id="GO:0004519">
    <property type="term" value="F:endonuclease activity"/>
    <property type="evidence" value="ECO:0007669"/>
    <property type="project" value="InterPro"/>
</dbReference>
<dbReference type="PROSITE" id="PS50819">
    <property type="entry name" value="INTEIN_ENDONUCLEASE"/>
    <property type="match status" value="1"/>
</dbReference>
<dbReference type="OrthoDB" id="401278at2"/>
<dbReference type="InterPro" id="IPR027434">
    <property type="entry name" value="Homing_endonucl"/>
</dbReference>
<dbReference type="PANTHER" id="PTHR37307:SF1">
    <property type="entry name" value="CELL DIVISION PROTEIN WHIA-RELATED"/>
    <property type="match status" value="1"/>
</dbReference>
<dbReference type="Pfam" id="PF02650">
    <property type="entry name" value="HTH_WhiA"/>
    <property type="match status" value="1"/>
</dbReference>
<dbReference type="InterPro" id="IPR039518">
    <property type="entry name" value="WhiA_LAGLIDADG_dom"/>
</dbReference>
<dbReference type="RefSeq" id="WP_072745282.1">
    <property type="nucleotide sequence ID" value="NZ_FQXR01000019.1"/>
</dbReference>
<dbReference type="InterPro" id="IPR004042">
    <property type="entry name" value="Intein_endonuc_central"/>
</dbReference>
<evidence type="ECO:0000256" key="2">
    <source>
        <dbReference type="ARBA" id="ARBA00023125"/>
    </source>
</evidence>
<evidence type="ECO:0000259" key="5">
    <source>
        <dbReference type="PROSITE" id="PS50819"/>
    </source>
</evidence>
<dbReference type="GO" id="GO:0043937">
    <property type="term" value="P:regulation of sporulation"/>
    <property type="evidence" value="ECO:0007669"/>
    <property type="project" value="InterPro"/>
</dbReference>
<dbReference type="EMBL" id="FQXR01000019">
    <property type="protein sequence ID" value="SHI18444.1"/>
    <property type="molecule type" value="Genomic_DNA"/>
</dbReference>
<evidence type="ECO:0000313" key="7">
    <source>
        <dbReference type="Proteomes" id="UP000184389"/>
    </source>
</evidence>
<accession>A0A1M5Z2U4</accession>
<name>A0A1M5Z2U4_9FIRM</name>
<dbReference type="GO" id="GO:0051301">
    <property type="term" value="P:cell division"/>
    <property type="evidence" value="ECO:0007669"/>
    <property type="project" value="UniProtKB-UniRule"/>
</dbReference>
<comment type="function">
    <text evidence="4">Involved in cell division and chromosome segregation.</text>
</comment>
<dbReference type="SUPFAM" id="SSF55608">
    <property type="entry name" value="Homing endonucleases"/>
    <property type="match status" value="1"/>
</dbReference>
<dbReference type="HAMAP" id="MF_01420">
    <property type="entry name" value="HTH_type_WhiA"/>
    <property type="match status" value="1"/>
</dbReference>
<keyword evidence="2 4" id="KW-0238">DNA-binding</keyword>
<evidence type="ECO:0000256" key="1">
    <source>
        <dbReference type="ARBA" id="ARBA00022618"/>
    </source>
</evidence>
<dbReference type="AlphaFoldDB" id="A0A1M5Z2U4"/>
<gene>
    <name evidence="4" type="primary">whiA</name>
    <name evidence="6" type="ORF">SAMN02745180_02664</name>
</gene>
<sequence length="319" mass="36271">MSFSSFTKNELSRIPIEDMCCAKAELAALVRINGLIQISGQNKVTLKFTTENAAIARRTFSLLKTIYDTNVEVMVRRNKQLKKNNNYLIVVPNTEITKKILEDVGFIQDGENALFQLNYKIPSNIIKKRCCKRAYIRGAFLGGGSITNPEKTYHLEFVTNSEEHAENLSTLINSFGLNSKIVFRKESYVVYLKEGEQIVDLLNVMGAHQALLKLEDIRVLKEVRNNINRIVNCETANLDKTIDASLRQIENIEYIDATIGLEKLPKNLLELAYLRLKHRDSSLKELGTMLDPPVGKSGVNHRFRRIEEIAENLRDGGRK</sequence>
<dbReference type="STRING" id="1123281.SAMN02745180_02664"/>
<feature type="domain" description="DOD-type homing endonuclease" evidence="5">
    <location>
        <begin position="106"/>
        <end position="177"/>
    </location>
</feature>
<dbReference type="Pfam" id="PF14527">
    <property type="entry name" value="LAGLIDADG_WhiA"/>
    <property type="match status" value="1"/>
</dbReference>
<evidence type="ECO:0000256" key="4">
    <source>
        <dbReference type="HAMAP-Rule" id="MF_01420"/>
    </source>
</evidence>
<keyword evidence="1 4" id="KW-0132">Cell division</keyword>
<dbReference type="InterPro" id="IPR003802">
    <property type="entry name" value="Sporulation_regulator_WhiA"/>
</dbReference>
<dbReference type="NCBIfam" id="TIGR00647">
    <property type="entry name" value="DNA_bind_WhiA"/>
    <property type="match status" value="1"/>
</dbReference>
<dbReference type="Proteomes" id="UP000184389">
    <property type="component" value="Unassembled WGS sequence"/>
</dbReference>
<reference evidence="6 7" key="1">
    <citation type="submission" date="2016-11" db="EMBL/GenBank/DDBJ databases">
        <authorList>
            <person name="Jaros S."/>
            <person name="Januszkiewicz K."/>
            <person name="Wedrychowicz H."/>
        </authorList>
    </citation>
    <scope>NUCLEOTIDE SEQUENCE [LARGE SCALE GENOMIC DNA]</scope>
    <source>
        <strain evidence="6 7">DSM 13106</strain>
    </source>
</reference>
<protein>
    <recommendedName>
        <fullName evidence="4">Probable cell division protein WhiA</fullName>
    </recommendedName>
</protein>
<dbReference type="InterPro" id="IPR023054">
    <property type="entry name" value="Sporulation_regulator_WhiA_C"/>
</dbReference>
<evidence type="ECO:0000313" key="6">
    <source>
        <dbReference type="EMBL" id="SHI18444.1"/>
    </source>
</evidence>